<evidence type="ECO:0000313" key="2">
    <source>
        <dbReference type="EMBL" id="AHH03440.1"/>
    </source>
</evidence>
<accession>A0ABM5PHQ2</accession>
<proteinExistence type="predicted"/>
<dbReference type="Proteomes" id="UP000019269">
    <property type="component" value="Chromosome"/>
</dbReference>
<feature type="domain" description="RNA polymerase sigma factor 54 DNA-binding" evidence="1">
    <location>
        <begin position="3"/>
        <end position="31"/>
    </location>
</feature>
<sequence>MVDNQISDILKSKGITISKRTVNKYRSELKFEGEIYGT</sequence>
<dbReference type="Pfam" id="PF04552">
    <property type="entry name" value="Sigma54_DBD"/>
    <property type="match status" value="1"/>
</dbReference>
<reference evidence="2" key="1">
    <citation type="submission" date="2013-02" db="EMBL/GenBank/DDBJ databases">
        <title>Comparative genomics of Borrelia species.</title>
        <authorList>
            <person name="Schwan T.G."/>
            <person name="Raffel S.J."/>
            <person name="Porcella S.F."/>
        </authorList>
    </citation>
    <scope>NUCLEOTIDE SEQUENCE [LARGE SCALE GENOMIC DNA]</scope>
    <source>
        <strain evidence="2">YOR</strain>
    </source>
</reference>
<dbReference type="InterPro" id="IPR007634">
    <property type="entry name" value="RNA_pol_sigma_54_DNA-bd"/>
</dbReference>
<keyword evidence="3" id="KW-1185">Reference proteome</keyword>
<evidence type="ECO:0000259" key="1">
    <source>
        <dbReference type="Pfam" id="PF04552"/>
    </source>
</evidence>
<dbReference type="EMBL" id="CP004146">
    <property type="protein sequence ID" value="AHH03440.1"/>
    <property type="molecule type" value="Genomic_DNA"/>
</dbReference>
<evidence type="ECO:0000313" key="3">
    <source>
        <dbReference type="Proteomes" id="UP000019269"/>
    </source>
</evidence>
<name>A0ABM5PHQ2_9SPIR</name>
<protein>
    <submittedName>
        <fullName evidence="2">RNA polymerase sigma-54 factor rpoN</fullName>
    </submittedName>
</protein>
<gene>
    <name evidence="2" type="ORF">BHY_0489</name>
</gene>
<dbReference type="Gene3D" id="1.10.10.60">
    <property type="entry name" value="Homeodomain-like"/>
    <property type="match status" value="1"/>
</dbReference>
<organism evidence="2 3">
    <name type="scientific">Borrelia nietonii YOR</name>
    <dbReference type="NCBI Taxonomy" id="1293576"/>
    <lineage>
        <taxon>Bacteria</taxon>
        <taxon>Pseudomonadati</taxon>
        <taxon>Spirochaetota</taxon>
        <taxon>Spirochaetia</taxon>
        <taxon>Spirochaetales</taxon>
        <taxon>Borreliaceae</taxon>
        <taxon>Borrelia</taxon>
        <taxon>Borrelia nietonii</taxon>
    </lineage>
</organism>